<comment type="caution">
    <text evidence="1">The sequence shown here is derived from an EMBL/GenBank/DDBJ whole genome shotgun (WGS) entry which is preliminary data.</text>
</comment>
<proteinExistence type="predicted"/>
<organism evidence="1 2">
    <name type="scientific">Mortierella polycephala</name>
    <dbReference type="NCBI Taxonomy" id="41804"/>
    <lineage>
        <taxon>Eukaryota</taxon>
        <taxon>Fungi</taxon>
        <taxon>Fungi incertae sedis</taxon>
        <taxon>Mucoromycota</taxon>
        <taxon>Mortierellomycotina</taxon>
        <taxon>Mortierellomycetes</taxon>
        <taxon>Mortierellales</taxon>
        <taxon>Mortierellaceae</taxon>
        <taxon>Mortierella</taxon>
    </lineage>
</organism>
<keyword evidence="2" id="KW-1185">Reference proteome</keyword>
<sequence length="132" mass="14003">VSTGLTGVVGVSVVVTAVDGLVRGVGVMVGGMGSVDWVLCIDPAAQTGSNLKNVFYVAKEQVNSKFFVGVTAIEYSINDKNYQMGISIDCRPSWDGIYNIVARWNQGIAAGAQSEVQKSVGYQVVGRDELRV</sequence>
<dbReference type="AlphaFoldDB" id="A0A9P6PKZ6"/>
<reference evidence="1" key="1">
    <citation type="journal article" date="2020" name="Fungal Divers.">
        <title>Resolving the Mortierellaceae phylogeny through synthesis of multi-gene phylogenetics and phylogenomics.</title>
        <authorList>
            <person name="Vandepol N."/>
            <person name="Liber J."/>
            <person name="Desiro A."/>
            <person name="Na H."/>
            <person name="Kennedy M."/>
            <person name="Barry K."/>
            <person name="Grigoriev I.V."/>
            <person name="Miller A.N."/>
            <person name="O'Donnell K."/>
            <person name="Stajich J.E."/>
            <person name="Bonito G."/>
        </authorList>
    </citation>
    <scope>NUCLEOTIDE SEQUENCE</scope>
    <source>
        <strain evidence="1">KOD948</strain>
    </source>
</reference>
<protein>
    <submittedName>
        <fullName evidence="1">Uncharacterized protein</fullName>
    </submittedName>
</protein>
<accession>A0A9P6PKZ6</accession>
<dbReference type="Proteomes" id="UP000726737">
    <property type="component" value="Unassembled WGS sequence"/>
</dbReference>
<feature type="non-terminal residue" evidence="1">
    <location>
        <position position="132"/>
    </location>
</feature>
<gene>
    <name evidence="1" type="ORF">BG011_001658</name>
</gene>
<name>A0A9P6PKZ6_9FUNG</name>
<evidence type="ECO:0000313" key="1">
    <source>
        <dbReference type="EMBL" id="KAG0247335.1"/>
    </source>
</evidence>
<dbReference type="EMBL" id="JAAAJA010001452">
    <property type="protein sequence ID" value="KAG0247335.1"/>
    <property type="molecule type" value="Genomic_DNA"/>
</dbReference>
<dbReference type="OrthoDB" id="10542822at2759"/>
<evidence type="ECO:0000313" key="2">
    <source>
        <dbReference type="Proteomes" id="UP000726737"/>
    </source>
</evidence>